<comment type="caution">
    <text evidence="2">The sequence shown here is derived from an EMBL/GenBank/DDBJ whole genome shotgun (WGS) entry which is preliminary data.</text>
</comment>
<dbReference type="GeneID" id="70246632"/>
<dbReference type="AlphaFoldDB" id="A0AAD4KP94"/>
<dbReference type="RefSeq" id="XP_046071188.1">
    <property type="nucleotide sequence ID" value="XM_046216345.1"/>
</dbReference>
<evidence type="ECO:0000313" key="3">
    <source>
        <dbReference type="Proteomes" id="UP001201262"/>
    </source>
</evidence>
<dbReference type="Pfam" id="PF13517">
    <property type="entry name" value="FG-GAP_3"/>
    <property type="match status" value="1"/>
</dbReference>
<protein>
    <recommendedName>
        <fullName evidence="4">VCBS repeat-containing protein</fullName>
    </recommendedName>
</protein>
<proteinExistence type="predicted"/>
<organism evidence="2 3">
    <name type="scientific">Talaromyces proteolyticus</name>
    <dbReference type="NCBI Taxonomy" id="1131652"/>
    <lineage>
        <taxon>Eukaryota</taxon>
        <taxon>Fungi</taxon>
        <taxon>Dikarya</taxon>
        <taxon>Ascomycota</taxon>
        <taxon>Pezizomycotina</taxon>
        <taxon>Eurotiomycetes</taxon>
        <taxon>Eurotiomycetidae</taxon>
        <taxon>Eurotiales</taxon>
        <taxon>Trichocomaceae</taxon>
        <taxon>Talaromyces</taxon>
        <taxon>Talaromyces sect. Bacilispori</taxon>
    </lineage>
</organism>
<keyword evidence="3" id="KW-1185">Reference proteome</keyword>
<reference evidence="2" key="1">
    <citation type="submission" date="2021-12" db="EMBL/GenBank/DDBJ databases">
        <title>Convergent genome expansion in fungi linked to evolution of root-endophyte symbiosis.</title>
        <authorList>
            <consortium name="DOE Joint Genome Institute"/>
            <person name="Ke Y.-H."/>
            <person name="Bonito G."/>
            <person name="Liao H.-L."/>
            <person name="Looney B."/>
            <person name="Rojas-Flechas A."/>
            <person name="Nash J."/>
            <person name="Hameed K."/>
            <person name="Schadt C."/>
            <person name="Martin F."/>
            <person name="Crous P.W."/>
            <person name="Miettinen O."/>
            <person name="Magnuson J.K."/>
            <person name="Labbe J."/>
            <person name="Jacobson D."/>
            <person name="Doktycz M.J."/>
            <person name="Veneault-Fourrey C."/>
            <person name="Kuo A."/>
            <person name="Mondo S."/>
            <person name="Calhoun S."/>
            <person name="Riley R."/>
            <person name="Ohm R."/>
            <person name="LaButti K."/>
            <person name="Andreopoulos B."/>
            <person name="Pangilinan J."/>
            <person name="Nolan M."/>
            <person name="Tritt A."/>
            <person name="Clum A."/>
            <person name="Lipzen A."/>
            <person name="Daum C."/>
            <person name="Barry K."/>
            <person name="Grigoriev I.V."/>
            <person name="Vilgalys R."/>
        </authorList>
    </citation>
    <scope>NUCLEOTIDE SEQUENCE</scope>
    <source>
        <strain evidence="2">PMI_201</strain>
    </source>
</reference>
<accession>A0AAD4KP94</accession>
<gene>
    <name evidence="2" type="ORF">BGW36DRAFT_380518</name>
</gene>
<sequence length="312" mass="32370">MGEAWVAGIQNASRNGWIEDPVPLSGSSGKGCSSAPTWNPRNQIGSGTGSANIAFADIDGDGKDDYLIFGDGGSVTAYINGGPDVGGNQIWYPQDQIASGIAPSASQVRFGDIWGSSRADYLVVNDDGSVDCWTNAGSNDTAYPGRVTWIQQGQIAASGMGQDGNGVVFADLNGDGRDDYLWVSETGAVTAYLNGAGETGKSSWIPQGTVATGVGANRSEVVFADLNGDGRAEYLWIDTDTGSVKAWLNTASSGGNITWIEWGEVASGVGVGGNDIRFADITGSKRDDYIAIENSNGAIDLWENLCPVASEG</sequence>
<dbReference type="InterPro" id="IPR013517">
    <property type="entry name" value="FG-GAP"/>
</dbReference>
<evidence type="ECO:0008006" key="4">
    <source>
        <dbReference type="Google" id="ProtNLM"/>
    </source>
</evidence>
<name>A0AAD4KP94_9EURO</name>
<dbReference type="EMBL" id="JAJTJA010000007">
    <property type="protein sequence ID" value="KAH8696250.1"/>
    <property type="molecule type" value="Genomic_DNA"/>
</dbReference>
<keyword evidence="1" id="KW-0732">Signal</keyword>
<dbReference type="Proteomes" id="UP001201262">
    <property type="component" value="Unassembled WGS sequence"/>
</dbReference>
<evidence type="ECO:0000313" key="2">
    <source>
        <dbReference type="EMBL" id="KAH8696250.1"/>
    </source>
</evidence>
<evidence type="ECO:0000256" key="1">
    <source>
        <dbReference type="ARBA" id="ARBA00022729"/>
    </source>
</evidence>
<dbReference type="InterPro" id="IPR028994">
    <property type="entry name" value="Integrin_alpha_N"/>
</dbReference>
<dbReference type="SUPFAM" id="SSF69318">
    <property type="entry name" value="Integrin alpha N-terminal domain"/>
    <property type="match status" value="1"/>
</dbReference>